<reference evidence="1" key="2">
    <citation type="submission" date="2023-05" db="EMBL/GenBank/DDBJ databases">
        <authorList>
            <consortium name="Lawrence Berkeley National Laboratory"/>
            <person name="Steindorff A."/>
            <person name="Hensen N."/>
            <person name="Bonometti L."/>
            <person name="Westerberg I."/>
            <person name="Brannstrom I.O."/>
            <person name="Guillou S."/>
            <person name="Cros-Aarteil S."/>
            <person name="Calhoun S."/>
            <person name="Haridas S."/>
            <person name="Kuo A."/>
            <person name="Mondo S."/>
            <person name="Pangilinan J."/>
            <person name="Riley R."/>
            <person name="Labutti K."/>
            <person name="Andreopoulos B."/>
            <person name="Lipzen A."/>
            <person name="Chen C."/>
            <person name="Yanf M."/>
            <person name="Daum C."/>
            <person name="Ng V."/>
            <person name="Clum A."/>
            <person name="Ohm R."/>
            <person name="Martin F."/>
            <person name="Silar P."/>
            <person name="Natvig D."/>
            <person name="Lalanne C."/>
            <person name="Gautier V."/>
            <person name="Ament-Velasquez S.L."/>
            <person name="Kruys A."/>
            <person name="Hutchinson M.I."/>
            <person name="Powell A.J."/>
            <person name="Barry K."/>
            <person name="Miller A.N."/>
            <person name="Grigoriev I.V."/>
            <person name="Debuchy R."/>
            <person name="Gladieux P."/>
            <person name="Thoren M.H."/>
            <person name="Johannesson H."/>
        </authorList>
    </citation>
    <scope>NUCLEOTIDE SEQUENCE</scope>
    <source>
        <strain evidence="1">CBS 315.58</strain>
    </source>
</reference>
<organism evidence="1 2">
    <name type="scientific">Triangularia verruculosa</name>
    <dbReference type="NCBI Taxonomy" id="2587418"/>
    <lineage>
        <taxon>Eukaryota</taxon>
        <taxon>Fungi</taxon>
        <taxon>Dikarya</taxon>
        <taxon>Ascomycota</taxon>
        <taxon>Pezizomycotina</taxon>
        <taxon>Sordariomycetes</taxon>
        <taxon>Sordariomycetidae</taxon>
        <taxon>Sordariales</taxon>
        <taxon>Podosporaceae</taxon>
        <taxon>Triangularia</taxon>
    </lineage>
</organism>
<protein>
    <submittedName>
        <fullName evidence="1">Uncharacterized protein</fullName>
    </submittedName>
</protein>
<name>A0AAN6X6A2_9PEZI</name>
<accession>A0AAN6X6A2</accession>
<dbReference type="AlphaFoldDB" id="A0AAN6X6A2"/>
<evidence type="ECO:0000313" key="1">
    <source>
        <dbReference type="EMBL" id="KAK4194869.1"/>
    </source>
</evidence>
<comment type="caution">
    <text evidence="1">The sequence shown here is derived from an EMBL/GenBank/DDBJ whole genome shotgun (WGS) entry which is preliminary data.</text>
</comment>
<gene>
    <name evidence="1" type="ORF">QBC40DRAFT_301722</name>
</gene>
<dbReference type="EMBL" id="MU864036">
    <property type="protein sequence ID" value="KAK4194869.1"/>
    <property type="molecule type" value="Genomic_DNA"/>
</dbReference>
<dbReference type="Proteomes" id="UP001303160">
    <property type="component" value="Unassembled WGS sequence"/>
</dbReference>
<proteinExistence type="predicted"/>
<evidence type="ECO:0000313" key="2">
    <source>
        <dbReference type="Proteomes" id="UP001303160"/>
    </source>
</evidence>
<reference evidence="1" key="1">
    <citation type="journal article" date="2023" name="Mol. Phylogenet. Evol.">
        <title>Genome-scale phylogeny and comparative genomics of the fungal order Sordariales.</title>
        <authorList>
            <person name="Hensen N."/>
            <person name="Bonometti L."/>
            <person name="Westerberg I."/>
            <person name="Brannstrom I.O."/>
            <person name="Guillou S."/>
            <person name="Cros-Aarteil S."/>
            <person name="Calhoun S."/>
            <person name="Haridas S."/>
            <person name="Kuo A."/>
            <person name="Mondo S."/>
            <person name="Pangilinan J."/>
            <person name="Riley R."/>
            <person name="LaButti K."/>
            <person name="Andreopoulos B."/>
            <person name="Lipzen A."/>
            <person name="Chen C."/>
            <person name="Yan M."/>
            <person name="Daum C."/>
            <person name="Ng V."/>
            <person name="Clum A."/>
            <person name="Steindorff A."/>
            <person name="Ohm R.A."/>
            <person name="Martin F."/>
            <person name="Silar P."/>
            <person name="Natvig D.O."/>
            <person name="Lalanne C."/>
            <person name="Gautier V."/>
            <person name="Ament-Velasquez S.L."/>
            <person name="Kruys A."/>
            <person name="Hutchinson M.I."/>
            <person name="Powell A.J."/>
            <person name="Barry K."/>
            <person name="Miller A.N."/>
            <person name="Grigoriev I.V."/>
            <person name="Debuchy R."/>
            <person name="Gladieux P."/>
            <person name="Hiltunen Thoren M."/>
            <person name="Johannesson H."/>
        </authorList>
    </citation>
    <scope>NUCLEOTIDE SEQUENCE</scope>
    <source>
        <strain evidence="1">CBS 315.58</strain>
    </source>
</reference>
<sequence>MGLDSDWDFIKFGLRFRRRPSSAAEDTWESWTWAQSDYAEFGYLVHMSMKSATRPSDGPISPNLPLNRRLKSALRYHGPQSFLESGRSQLDRRDIFVCAGPPGITAIVRPDPEGRKNKGGFCSSLTKTPNFLSRLPWELHLNNESTSSVACERLSLQEFFYYAPQTIEILATKKFIVKSRRSGISMQPLAFDQPLLVYLGPGEEDMLECMETEG</sequence>
<keyword evidence="2" id="KW-1185">Reference proteome</keyword>